<organism evidence="2 3">
    <name type="scientific">Blepharisma stoltei</name>
    <dbReference type="NCBI Taxonomy" id="1481888"/>
    <lineage>
        <taxon>Eukaryota</taxon>
        <taxon>Sar</taxon>
        <taxon>Alveolata</taxon>
        <taxon>Ciliophora</taxon>
        <taxon>Postciliodesmatophora</taxon>
        <taxon>Heterotrichea</taxon>
        <taxon>Heterotrichida</taxon>
        <taxon>Blepharismidae</taxon>
        <taxon>Blepharisma</taxon>
    </lineage>
</organism>
<dbReference type="Proteomes" id="UP001162131">
    <property type="component" value="Unassembled WGS sequence"/>
</dbReference>
<feature type="region of interest" description="Disordered" evidence="1">
    <location>
        <begin position="1"/>
        <end position="26"/>
    </location>
</feature>
<dbReference type="EMBL" id="CAJZBQ010000024">
    <property type="protein sequence ID" value="CAG9319859.1"/>
    <property type="molecule type" value="Genomic_DNA"/>
</dbReference>
<gene>
    <name evidence="2" type="ORF">BSTOLATCC_MIC25104</name>
</gene>
<accession>A0AAU9JDU6</accession>
<keyword evidence="3" id="KW-1185">Reference proteome</keyword>
<dbReference type="AlphaFoldDB" id="A0AAU9JDU6"/>
<name>A0AAU9JDU6_9CILI</name>
<evidence type="ECO:0000313" key="2">
    <source>
        <dbReference type="EMBL" id="CAG9319859.1"/>
    </source>
</evidence>
<evidence type="ECO:0000313" key="3">
    <source>
        <dbReference type="Proteomes" id="UP001162131"/>
    </source>
</evidence>
<comment type="caution">
    <text evidence="2">The sequence shown here is derived from an EMBL/GenBank/DDBJ whole genome shotgun (WGS) entry which is preliminary data.</text>
</comment>
<proteinExistence type="predicted"/>
<evidence type="ECO:0000256" key="1">
    <source>
        <dbReference type="SAM" id="MobiDB-lite"/>
    </source>
</evidence>
<sequence length="284" mass="32945">MESSSEDEVDTGRVQTQKSQDFPYREPRTTEEFPLFFEGMLKSNFYDVDSQTFKAYAKVIEEAKNLENSDGLENFLYCCIARADIEIKGLFEKYAAAGSRLFFNLIPIMLWMMDSQKSKRFVEPLLVRNYEVLRGEWRGRLKKVPFGKHFVKFTHQPITLEEKDDLMLFYLMVYWKNIEDASSISKSVFINFVKEIVSGVKNPPSNIDENLTDNSLDFYAKTQDCSCIQAKVTDKMLKTILCTLSFPNFSLPITECLSFIYSYSSQEILPEITLLTEYLLSKSN</sequence>
<reference evidence="2" key="1">
    <citation type="submission" date="2021-09" db="EMBL/GenBank/DDBJ databases">
        <authorList>
            <consortium name="AG Swart"/>
            <person name="Singh M."/>
            <person name="Singh A."/>
            <person name="Seah K."/>
            <person name="Emmerich C."/>
        </authorList>
    </citation>
    <scope>NUCLEOTIDE SEQUENCE</scope>
    <source>
        <strain evidence="2">ATCC30299</strain>
    </source>
</reference>
<protein>
    <submittedName>
        <fullName evidence="2">Uncharacterized protein</fullName>
    </submittedName>
</protein>